<proteinExistence type="predicted"/>
<evidence type="ECO:0000313" key="2">
    <source>
        <dbReference type="EMBL" id="KAJ8945343.1"/>
    </source>
</evidence>
<reference evidence="2" key="1">
    <citation type="journal article" date="2023" name="Insect Mol. Biol.">
        <title>Genome sequencing provides insights into the evolution of gene families encoding plant cell wall-degrading enzymes in longhorned beetles.</title>
        <authorList>
            <person name="Shin N.R."/>
            <person name="Okamura Y."/>
            <person name="Kirsch R."/>
            <person name="Pauchet Y."/>
        </authorList>
    </citation>
    <scope>NUCLEOTIDE SEQUENCE</scope>
    <source>
        <strain evidence="2">AMC_N1</strain>
    </source>
</reference>
<gene>
    <name evidence="2" type="ORF">NQ318_009738</name>
</gene>
<keyword evidence="3" id="KW-1185">Reference proteome</keyword>
<organism evidence="2 3">
    <name type="scientific">Aromia moschata</name>
    <dbReference type="NCBI Taxonomy" id="1265417"/>
    <lineage>
        <taxon>Eukaryota</taxon>
        <taxon>Metazoa</taxon>
        <taxon>Ecdysozoa</taxon>
        <taxon>Arthropoda</taxon>
        <taxon>Hexapoda</taxon>
        <taxon>Insecta</taxon>
        <taxon>Pterygota</taxon>
        <taxon>Neoptera</taxon>
        <taxon>Endopterygota</taxon>
        <taxon>Coleoptera</taxon>
        <taxon>Polyphaga</taxon>
        <taxon>Cucujiformia</taxon>
        <taxon>Chrysomeloidea</taxon>
        <taxon>Cerambycidae</taxon>
        <taxon>Cerambycinae</taxon>
        <taxon>Callichromatini</taxon>
        <taxon>Aromia</taxon>
    </lineage>
</organism>
<protein>
    <submittedName>
        <fullName evidence="2">Uncharacterized protein</fullName>
    </submittedName>
</protein>
<accession>A0AAV8Y2U7</accession>
<sequence>MLARLSLNESVLNALAYSCSRLSGPLTCEAKKQLVRRSRGVSCILPPMRYGAHLQSLRRYFVRSGQDLLENEDSSRSDSECSDSFTSQSSSTSSDGSEDIFIYTEKRVNPNYKFNRNIE</sequence>
<name>A0AAV8Y2U7_9CUCU</name>
<feature type="compositionally biased region" description="Low complexity" evidence="1">
    <location>
        <begin position="82"/>
        <end position="95"/>
    </location>
</feature>
<dbReference type="EMBL" id="JAPWTK010000219">
    <property type="protein sequence ID" value="KAJ8945343.1"/>
    <property type="molecule type" value="Genomic_DNA"/>
</dbReference>
<dbReference type="AlphaFoldDB" id="A0AAV8Y2U7"/>
<dbReference type="Proteomes" id="UP001162162">
    <property type="component" value="Unassembled WGS sequence"/>
</dbReference>
<feature type="region of interest" description="Disordered" evidence="1">
    <location>
        <begin position="70"/>
        <end position="98"/>
    </location>
</feature>
<comment type="caution">
    <text evidence="2">The sequence shown here is derived from an EMBL/GenBank/DDBJ whole genome shotgun (WGS) entry which is preliminary data.</text>
</comment>
<evidence type="ECO:0000256" key="1">
    <source>
        <dbReference type="SAM" id="MobiDB-lite"/>
    </source>
</evidence>
<evidence type="ECO:0000313" key="3">
    <source>
        <dbReference type="Proteomes" id="UP001162162"/>
    </source>
</evidence>